<dbReference type="RefSeq" id="WP_183449018.1">
    <property type="nucleotide sequence ID" value="NZ_JACHWB010000002.1"/>
</dbReference>
<accession>A0A7W4VL59</accession>
<sequence length="64" mass="6677">MMFWAAVVALVSGAFAYVGDLSSTLVSFAEIVGVIALFTLVCAAEAFSIPKAPSFDKNSVQTES</sequence>
<keyword evidence="3" id="KW-1185">Reference proteome</keyword>
<name>A0A7W4VL59_9HYPH</name>
<feature type="transmembrane region" description="Helical" evidence="1">
    <location>
        <begin position="26"/>
        <end position="47"/>
    </location>
</feature>
<protein>
    <submittedName>
        <fullName evidence="2">Uncharacterized protein</fullName>
    </submittedName>
</protein>
<reference evidence="2 3" key="1">
    <citation type="submission" date="2020-08" db="EMBL/GenBank/DDBJ databases">
        <title>The Agave Microbiome: Exploring the role of microbial communities in plant adaptations to desert environments.</title>
        <authorList>
            <person name="Partida-Martinez L.P."/>
        </authorList>
    </citation>
    <scope>NUCLEOTIDE SEQUENCE [LARGE SCALE GENOMIC DNA]</scope>
    <source>
        <strain evidence="2 3">AT3.9</strain>
    </source>
</reference>
<gene>
    <name evidence="2" type="ORF">FHR70_001671</name>
</gene>
<organism evidence="2 3">
    <name type="scientific">Microvirga lupini</name>
    <dbReference type="NCBI Taxonomy" id="420324"/>
    <lineage>
        <taxon>Bacteria</taxon>
        <taxon>Pseudomonadati</taxon>
        <taxon>Pseudomonadota</taxon>
        <taxon>Alphaproteobacteria</taxon>
        <taxon>Hyphomicrobiales</taxon>
        <taxon>Methylobacteriaceae</taxon>
        <taxon>Microvirga</taxon>
    </lineage>
</organism>
<evidence type="ECO:0000313" key="2">
    <source>
        <dbReference type="EMBL" id="MBB3018617.1"/>
    </source>
</evidence>
<evidence type="ECO:0000256" key="1">
    <source>
        <dbReference type="SAM" id="Phobius"/>
    </source>
</evidence>
<dbReference type="Proteomes" id="UP000532010">
    <property type="component" value="Unassembled WGS sequence"/>
</dbReference>
<evidence type="ECO:0000313" key="3">
    <source>
        <dbReference type="Proteomes" id="UP000532010"/>
    </source>
</evidence>
<dbReference type="AlphaFoldDB" id="A0A7W4VL59"/>
<keyword evidence="1" id="KW-1133">Transmembrane helix</keyword>
<proteinExistence type="predicted"/>
<dbReference type="EMBL" id="JACHWB010000002">
    <property type="protein sequence ID" value="MBB3018617.1"/>
    <property type="molecule type" value="Genomic_DNA"/>
</dbReference>
<comment type="caution">
    <text evidence="2">The sequence shown here is derived from an EMBL/GenBank/DDBJ whole genome shotgun (WGS) entry which is preliminary data.</text>
</comment>
<keyword evidence="1" id="KW-0472">Membrane</keyword>
<keyword evidence="1" id="KW-0812">Transmembrane</keyword>